<proteinExistence type="predicted"/>
<dbReference type="Gene3D" id="3.90.740.10">
    <property type="entry name" value="Valyl/Leucyl/Isoleucyl-tRNA synthetase, editing domain"/>
    <property type="match status" value="1"/>
</dbReference>
<feature type="coiled-coil region" evidence="11">
    <location>
        <begin position="1486"/>
        <end position="1546"/>
    </location>
</feature>
<evidence type="ECO:0000256" key="9">
    <source>
        <dbReference type="ARBA" id="ARBA00023146"/>
    </source>
</evidence>
<evidence type="ECO:0000256" key="2">
    <source>
        <dbReference type="ARBA" id="ARBA00022553"/>
    </source>
</evidence>
<dbReference type="PANTHER" id="PTHR14514">
    <property type="entry name" value="PKA ANCHORING PROTEIN"/>
    <property type="match status" value="1"/>
</dbReference>
<evidence type="ECO:0000256" key="7">
    <source>
        <dbReference type="ARBA" id="ARBA00022917"/>
    </source>
</evidence>
<dbReference type="InterPro" id="IPR002017">
    <property type="entry name" value="Spectrin_repeat"/>
</dbReference>
<dbReference type="GO" id="GO:0004812">
    <property type="term" value="F:aminoacyl-tRNA ligase activity"/>
    <property type="evidence" value="ECO:0007669"/>
    <property type="project" value="UniProtKB-KW"/>
</dbReference>
<evidence type="ECO:0000313" key="13">
    <source>
        <dbReference type="Proteomes" id="UP000663823"/>
    </source>
</evidence>
<evidence type="ECO:0000256" key="4">
    <source>
        <dbReference type="ARBA" id="ARBA00022737"/>
    </source>
</evidence>
<feature type="coiled-coil region" evidence="11">
    <location>
        <begin position="1099"/>
        <end position="1143"/>
    </location>
</feature>
<dbReference type="CDD" id="cd00176">
    <property type="entry name" value="SPEC"/>
    <property type="match status" value="1"/>
</dbReference>
<evidence type="ECO:0000256" key="8">
    <source>
        <dbReference type="ARBA" id="ARBA00023136"/>
    </source>
</evidence>
<keyword evidence="6" id="KW-0067">ATP-binding</keyword>
<dbReference type="SUPFAM" id="SSF46689">
    <property type="entry name" value="Homeodomain-like"/>
    <property type="match status" value="1"/>
</dbReference>
<organism evidence="12 13">
    <name type="scientific">Rotaria sordida</name>
    <dbReference type="NCBI Taxonomy" id="392033"/>
    <lineage>
        <taxon>Eukaryota</taxon>
        <taxon>Metazoa</taxon>
        <taxon>Spiralia</taxon>
        <taxon>Gnathifera</taxon>
        <taxon>Rotifera</taxon>
        <taxon>Eurotatoria</taxon>
        <taxon>Bdelloidea</taxon>
        <taxon>Philodinida</taxon>
        <taxon>Philodinidae</taxon>
        <taxon>Rotaria</taxon>
    </lineage>
</organism>
<dbReference type="Gene3D" id="1.20.58.60">
    <property type="match status" value="8"/>
</dbReference>
<dbReference type="SMART" id="SM00150">
    <property type="entry name" value="SPEC"/>
    <property type="match status" value="8"/>
</dbReference>
<dbReference type="PANTHER" id="PTHR14514:SF2">
    <property type="entry name" value="A-KINASE ANCHOR PROTEIN 6"/>
    <property type="match status" value="1"/>
</dbReference>
<keyword evidence="3" id="KW-0436">Ligase</keyword>
<feature type="coiled-coil region" evidence="11">
    <location>
        <begin position="3490"/>
        <end position="3517"/>
    </location>
</feature>
<dbReference type="InterPro" id="IPR018159">
    <property type="entry name" value="Spectrin/alpha-actinin"/>
</dbReference>
<feature type="coiled-coil region" evidence="11">
    <location>
        <begin position="1985"/>
        <end position="2040"/>
    </location>
</feature>
<keyword evidence="9" id="KW-0030">Aminoacyl-tRNA synthetase</keyword>
<keyword evidence="7" id="KW-0648">Protein biosynthesis</keyword>
<dbReference type="GO" id="GO:0003676">
    <property type="term" value="F:nucleic acid binding"/>
    <property type="evidence" value="ECO:0007669"/>
    <property type="project" value="InterPro"/>
</dbReference>
<evidence type="ECO:0000256" key="10">
    <source>
        <dbReference type="ARBA" id="ARBA00023242"/>
    </source>
</evidence>
<feature type="coiled-coil region" evidence="11">
    <location>
        <begin position="2125"/>
        <end position="2174"/>
    </location>
</feature>
<feature type="coiled-coil region" evidence="11">
    <location>
        <begin position="367"/>
        <end position="434"/>
    </location>
</feature>
<dbReference type="GO" id="GO:0002161">
    <property type="term" value="F:aminoacyl-tRNA deacylase activity"/>
    <property type="evidence" value="ECO:0007669"/>
    <property type="project" value="InterPro"/>
</dbReference>
<feature type="coiled-coil region" evidence="11">
    <location>
        <begin position="1620"/>
        <end position="1816"/>
    </location>
</feature>
<feature type="coiled-coil region" evidence="11">
    <location>
        <begin position="2589"/>
        <end position="2623"/>
    </location>
</feature>
<dbReference type="InterPro" id="IPR009057">
    <property type="entry name" value="Homeodomain-like_sf"/>
</dbReference>
<dbReference type="Pfam" id="PF00435">
    <property type="entry name" value="Spectrin"/>
    <property type="match status" value="1"/>
</dbReference>
<keyword evidence="8" id="KW-0472">Membrane</keyword>
<feature type="coiled-coil region" evidence="11">
    <location>
        <begin position="582"/>
        <end position="718"/>
    </location>
</feature>
<dbReference type="GO" id="GO:0031965">
    <property type="term" value="C:nuclear membrane"/>
    <property type="evidence" value="ECO:0007669"/>
    <property type="project" value="UniProtKB-SubCell"/>
</dbReference>
<feature type="coiled-coil region" evidence="11">
    <location>
        <begin position="1202"/>
        <end position="1247"/>
    </location>
</feature>
<sequence length="3927" mass="467914">MRYTPLFPYFTNVKTAFRILYDDYVTEENGAGVVHQASFFGEDDIRICIANDTINKDTGSVIYPIDTQCRFIDEVKVGVRINISCREISTIIGISKSSVQRALKRYEETGEFQDRPCAGRPKKLNERNIREIAIKLNWCLDYSNWTINQWKNIIFCDEICFYVIKRKNKTKIWRTKDERWKESCMHVAAAGGGGRVNFYGTITSDGTGCFRIYNENTNSDVYCDILDNYLIPIVQLYQMENNYFYQHDNSKYHLSKQTQMKFHELGVKSLSSVKELIEALSKAWLSITPQLCQKLVFSMPRRIQKCITVNADIKQRLIHFEKLSIEHQNEYKNFEKNLQLFVLNINTFKQTLQIRLMQITIDDMNIIDNFNREIQSEETHLNALRDKYKTLASDLNSEERQQTETMINKIQVELEQLQEQIEKRKEHLSILIHQRQELDQASQRLIVCEKVKQGYSREGQNDVNLHMDELLRKLNSLEESIHDRNRQLNGANEQRREFDRIMSKLSEWIKTIEQQIKDPLTNDLQQTTNSLKEENKSIQALLESTKDRTNEFDDLTRIYMIVSSTLNDTDRITLDEKYTLLQEKYNRLLDNLTQRLTLLDEANRERDEFDKQNEYVQNLYQQLQNDFTKLKQQSSFIDDNRHDNLLSIEKRLEQFKQLLKRLDEINNNLKELTRLQRLLTSKGHRIDFRIGGELNANLKNLEGQIHNEIEKIERALQTENDFHHLEKELESYLQISSEHLKSAQHQQDKGMAYQTIFERLQQSEQGLNKLIQLAERLKHELPRSQYEQLQKKIEQRQEYLQTLMKTCQQARGEHEHMVKTQNKLNEELIAINDWFKRLIQELTQPIDLNLSLNNVNDIQDSMAQLDVSIDQRLLRLDQALRDEPNLISSNDKEIHERLNTLEELKHQVKSHLNKRRTLLDDIHQRMTQYLKLTTDIKTAICDADFKLAPFFDGYDRNRLDEHERELHSLEQICHEQTNRLAEAHKLVDIFRPHLRNNAKELCDSQLRNFHQTIEDLETRIHQRRKELDEIHQKSNRFNSSLNRLQSDIDRLLHMIEKAPDSAETLISEIDSTFSALQYLGRDLKKSLDVSSSSDIDRQLKDMSSSVEIVRNNLDQAKRSCEENETLRDRIEKILNKVKTFTNRKRQELHQSIDSGYGSIDLTRQSIDMKSFIKDVDLEASHLSEVNDLILTLAERKCDQQIIRLLEKKQEDVLQDLLNLKNETTKTIENLDQQVQEQEKLRQNARTMLSIIQRTKVQLIELRPTINDEADQKLKKIDDDLTINYKLFEQSLNDYKHVYGNISDDLDKMITRIIEDMAEVRARFNEKETELNAFNIIRDEYENLMENLLKIIQIIETKTQQSHSIDLRQNLDLLKNLTNEMQTHRSLIDRLQLLSSTLSSQLIDTNERERVRRRLNEIIRRWTQLEQDLIGEEENMEEMKNLTELYNNINITCEQWLKQTRNLINELINTRNVEIFDQLIPKAKNFLFEYQTSLENLQRLRNRLNRLVQTNRTPEAAQKLNEVDRLLNEMTSHRENLEQRLDLSQKMHFQLNEFNKQYLFYEQWLENIQRTYDTITEQTLTTDEKLQRYHDIQIELDKRKQIINTLVHDYPQIVQLISIPIQQLIGNIERIKTNVTRKQEEYENQNQQQKDYRTRIEFLFEWLKQTHKYEPLSDKRDLDSLQREHARLIEKRQLIDEKSHDIDLLLRNINSSNLPNDTLQRLRQEIEHLKERFAETVIELETRTTFIKKTIKDVDEQQRKHRTYQESLNKLSSLVQHDYQIPGRSIEDALKALDEQMIKFESQNEERERRKRQREREWHLFMDEINLLQDKLNTFKQRKINTQDSIEEQLHFIRMQNQELDQYQDELSQLKQHGQTMCIEDGSSMPLPSEIHLLQSMITFLREQFEQRRQYLLQAERSRDIYLNECKLYEDIFNLTMERLSRSIQVASTSDQYARQLSEYKIYNEQIAEKHRQLNILYDKLDHDTRTRYLKQHNDLEKRSNELQDKIIEQTIYYEYLLRIWREYETRLDDIRHQIDEIQKQLPLTKRLLHFEQIQAAFVLYKDLRHRLVVIEPELLHLNDEIQNLCKELNVVSLENDIINVKDNFIRISNDIREKFDSHKSATVIVNDIKRNLTNLEDTLSQCSIESRTRYDGDISEMKNQLERMMEVEKRLESIGDVYSNTEALIKRLATYNLYDLQSTEAALESFHRKWTSLKTDILRSENILHQNIINNLPSRQACKEILLFIDTIKRLLDDDHGAPVNNRETLQKLLKRYRDMRVEVLNHQMTIDFLNESLQQEANVDVTSIDYMEKIKQINIDWIRIKSLISARIDTLEQLNDQFNEFDQTVRTLSDWVQEQTSDLEFMRSRNMEAGVKDNLRKCDEIEYQLTTKQQILTSLKSYSNRISSTSTTFRISDQDGTIQNLRHMLDHLSPSIEQLKLKSKSILSDWQEYNRVLLQIEKIIREAEAGIDRVQTSAMNVETYEMSTRKVQEHLQIMELHRNDLDQIVSQGRQLSSQCDGQTSLKINEITHRIQQQWTTVEQRLQEIIRPSREIVDNWRQFNSSYVHLLDRLGELEARWYTIQREKFTSDIESLLDKTKDFQQRLQQLDNEITKLYERAQKLGNHLPSIVAKKIDTQYSVIKNQYSELCTFHDKLQSDYNELKQREKIYLDYLNELIQTINQVQIDFKSQQLNDENEINNLKQLHEYHTLLLSKHDLIERLNSNEFILYFKRAKHLHEIMIEYTHTIELIKNRIKQLEINQYNKFNFDTRCQKWNDYIQAIEQNLAIIQLNLRTNYHGLLEIDNNLSNIINDFNQRQQELIQLINEGKKLIEQNLIIDQYTFTKLEQRWQIIMKTILNKQQEIKDIIKLWLSYQNYLENYYRLLKNKYEFEQEQLYLPTIALINQIKQGTYLNSIQNEELKNLLEKIYEINRRLIAYSDIKTQTILEKEWNDLQKSANEININIKQRFETLIKLLGRYNELDHALDNVSISIKSIRTLQQQPTDELNQFILQCQSKDRELTQHRHELQRLRQIIAEISPELHPDDINQLMQKLNLLEIQWTDAERVIRTLIDNLTKKRSEYHDFEHKCKRLIEWFEHFLNTEINHRIDGLTLEASLDILKTEIRNLINDKRRYVNDLIIAARVLQTHITDQLQLQTLKQQIDRLEQILNTTEEHIEKRIKKTEIILKMFHDFEQGLENLRSWMDTVETNLQRSLSINTSNANELRVHQQSIVAIEADIEKHSTIVSSVLALGHNLLSETDIRSRNIGSIPRTIQSIEQRWLSLKDLIRKRKLELNTIHVSWKTVEDAIKRASKMITDHERFLNEVKRTCGQGLQGVRSEYKSLENFKRTLDDDEKDIQQIINNYSEIIRNHPTADPTGEIRSKIKDINTRWEILIGTVHETMKNLKYMLSVHGDFQLTQDSLALWLTDLDVLLTNLEHLSEASSNEKIRQLDDMDREIQEKQTKIEYVRTCANYLLSKTVDARGLTINMNELTKFCQQLRDLTKRIKKLKQKLMNSSDRHLDLITSARSSPLHETFFSTLSTHKRLASPTSSRSRSPQRYVRLRDRFFRSYDQIEWGDQYQRAQELLSDFEDILVQINGDFLAKEETFRSETPIGIHVEDLPFEFTYTRILTTTRRKIEALREIIQQIEQELGPLLVDDINNDPVVVDIMEKWNRLQTSAHDKDEHLKENRLQWKHFKRQLDELEQTAEQFTTLDGLLPRTIYSKTDAHRDQVQRLDELQALLKSTMDLADQFSDGTSEWLLIDHRLQSIKENFELLSARKNREHREIKTNLIQAEDIKHAMFEISAQLDHLESLSHSLEPVDEREINISINRTKLHRFIRIHDDLEIVNERLININDRLICLLSGDQLRITNDLKLMFDRLNSIKRIVKIYLECLEKLLATNDLHESFSSINHSPIRTSNSNLQRVYQ</sequence>
<keyword evidence="10" id="KW-0539">Nucleus</keyword>
<feature type="coiled-coil region" evidence="11">
    <location>
        <begin position="1337"/>
        <end position="1441"/>
    </location>
</feature>
<keyword evidence="4" id="KW-0677">Repeat</keyword>
<dbReference type="GO" id="GO:0006418">
    <property type="term" value="P:tRNA aminoacylation for protein translation"/>
    <property type="evidence" value="ECO:0007669"/>
    <property type="project" value="InterPro"/>
</dbReference>
<evidence type="ECO:0000256" key="11">
    <source>
        <dbReference type="SAM" id="Coils"/>
    </source>
</evidence>
<protein>
    <submittedName>
        <fullName evidence="12">Uncharacterized protein</fullName>
    </submittedName>
</protein>
<comment type="caution">
    <text evidence="12">The sequence shown here is derived from an EMBL/GenBank/DDBJ whole genome shotgun (WGS) entry which is preliminary data.</text>
</comment>
<keyword evidence="5" id="KW-0547">Nucleotide-binding</keyword>
<feature type="coiled-coil region" evidence="11">
    <location>
        <begin position="3114"/>
        <end position="3179"/>
    </location>
</feature>
<keyword evidence="11" id="KW-0175">Coiled coil</keyword>
<evidence type="ECO:0000256" key="3">
    <source>
        <dbReference type="ARBA" id="ARBA00022598"/>
    </source>
</evidence>
<dbReference type="SUPFAM" id="SSF46966">
    <property type="entry name" value="Spectrin repeat"/>
    <property type="match status" value="8"/>
</dbReference>
<evidence type="ECO:0000313" key="12">
    <source>
        <dbReference type="EMBL" id="CAF3562071.1"/>
    </source>
</evidence>
<dbReference type="Gene3D" id="3.30.420.10">
    <property type="entry name" value="Ribonuclease H-like superfamily/Ribonuclease H"/>
    <property type="match status" value="1"/>
</dbReference>
<comment type="subcellular location">
    <subcellularLocation>
        <location evidence="1">Nucleus membrane</location>
    </subcellularLocation>
</comment>
<dbReference type="GO" id="GO:0005524">
    <property type="term" value="F:ATP binding"/>
    <property type="evidence" value="ECO:0007669"/>
    <property type="project" value="UniProtKB-KW"/>
</dbReference>
<evidence type="ECO:0000256" key="6">
    <source>
        <dbReference type="ARBA" id="ARBA00022840"/>
    </source>
</evidence>
<name>A0A818KV84_9BILA</name>
<evidence type="ECO:0000256" key="1">
    <source>
        <dbReference type="ARBA" id="ARBA00004126"/>
    </source>
</evidence>
<evidence type="ECO:0000256" key="5">
    <source>
        <dbReference type="ARBA" id="ARBA00022741"/>
    </source>
</evidence>
<feature type="coiled-coil region" evidence="11">
    <location>
        <begin position="460"/>
        <end position="494"/>
    </location>
</feature>
<dbReference type="InterPro" id="IPR009008">
    <property type="entry name" value="Val/Leu/Ile-tRNA-synth_edit"/>
</dbReference>
<keyword evidence="2" id="KW-0597">Phosphoprotein</keyword>
<dbReference type="InterPro" id="IPR036397">
    <property type="entry name" value="RNaseH_sf"/>
</dbReference>
<accession>A0A818KV84</accession>
<dbReference type="Proteomes" id="UP000663823">
    <property type="component" value="Unassembled WGS sequence"/>
</dbReference>
<reference evidence="12" key="1">
    <citation type="submission" date="2021-02" db="EMBL/GenBank/DDBJ databases">
        <authorList>
            <person name="Nowell W R."/>
        </authorList>
    </citation>
    <scope>NUCLEOTIDE SEQUENCE</scope>
</reference>
<dbReference type="SUPFAM" id="SSF50677">
    <property type="entry name" value="ValRS/IleRS/LeuRS editing domain"/>
    <property type="match status" value="1"/>
</dbReference>
<feature type="coiled-coil region" evidence="11">
    <location>
        <begin position="1006"/>
        <end position="1033"/>
    </location>
</feature>
<gene>
    <name evidence="12" type="ORF">OTI717_LOCUS4856</name>
</gene>
<dbReference type="EMBL" id="CAJOAX010000303">
    <property type="protein sequence ID" value="CAF3562071.1"/>
    <property type="molecule type" value="Genomic_DNA"/>
</dbReference>
<feature type="coiled-coil region" evidence="11">
    <location>
        <begin position="760"/>
        <end position="806"/>
    </location>
</feature>